<dbReference type="RefSeq" id="WP_133214068.1">
    <property type="nucleotide sequence ID" value="NZ_SMSE01000003.1"/>
</dbReference>
<accession>A0A4R5LQR3</accession>
<name>A0A4R5LQR3_9GAMM</name>
<feature type="chain" id="PRO_5020457561" evidence="1">
    <location>
        <begin position="23"/>
        <end position="153"/>
    </location>
</feature>
<feature type="signal peptide" evidence="1">
    <location>
        <begin position="1"/>
        <end position="22"/>
    </location>
</feature>
<protein>
    <submittedName>
        <fullName evidence="2">Uncharacterized protein</fullName>
    </submittedName>
</protein>
<evidence type="ECO:0000313" key="2">
    <source>
        <dbReference type="EMBL" id="TDG12869.1"/>
    </source>
</evidence>
<keyword evidence="3" id="KW-1185">Reference proteome</keyword>
<reference evidence="2 3" key="1">
    <citation type="submission" date="2019-03" db="EMBL/GenBank/DDBJ databases">
        <title>Seongchinamella monodicae gen. nov., sp. nov., a novel member of the Gammaproteobacteria isolated from a tidal mudflat of beach.</title>
        <authorList>
            <person name="Yang H.G."/>
            <person name="Kang J.W."/>
            <person name="Lee S.D."/>
        </authorList>
    </citation>
    <scope>NUCLEOTIDE SEQUENCE [LARGE SCALE GENOMIC DNA]</scope>
    <source>
        <strain evidence="2 3">GH4-78</strain>
    </source>
</reference>
<gene>
    <name evidence="2" type="ORF">E2F43_15025</name>
</gene>
<evidence type="ECO:0000313" key="3">
    <source>
        <dbReference type="Proteomes" id="UP000295554"/>
    </source>
</evidence>
<dbReference type="EMBL" id="SMSE01000003">
    <property type="protein sequence ID" value="TDG12869.1"/>
    <property type="molecule type" value="Genomic_DNA"/>
</dbReference>
<dbReference type="OrthoDB" id="5741504at2"/>
<proteinExistence type="predicted"/>
<sequence length="153" mass="15742">MKHHSIFLSAAALLTASMTSFAADRETILTHVQAPVMVNQGENYVEATQSMLLYPGDRLMVMQGGSAQVQFANGCVQSIRSNEITTVGDAQACVTHQAAGTYNQVGSTGTAGGGSGSSDLDPAGIIFSVAVGGGFMYAITDDGNDREPPPASP</sequence>
<comment type="caution">
    <text evidence="2">The sequence shown here is derived from an EMBL/GenBank/DDBJ whole genome shotgun (WGS) entry which is preliminary data.</text>
</comment>
<dbReference type="Proteomes" id="UP000295554">
    <property type="component" value="Unassembled WGS sequence"/>
</dbReference>
<keyword evidence="1" id="KW-0732">Signal</keyword>
<evidence type="ECO:0000256" key="1">
    <source>
        <dbReference type="SAM" id="SignalP"/>
    </source>
</evidence>
<dbReference type="AlphaFoldDB" id="A0A4R5LQR3"/>
<organism evidence="2 3">
    <name type="scientific">Seongchinamella unica</name>
    <dbReference type="NCBI Taxonomy" id="2547392"/>
    <lineage>
        <taxon>Bacteria</taxon>
        <taxon>Pseudomonadati</taxon>
        <taxon>Pseudomonadota</taxon>
        <taxon>Gammaproteobacteria</taxon>
        <taxon>Cellvibrionales</taxon>
        <taxon>Halieaceae</taxon>
        <taxon>Seongchinamella</taxon>
    </lineage>
</organism>